<dbReference type="RefSeq" id="WP_211533187.1">
    <property type="nucleotide sequence ID" value="NZ_CP058560.1"/>
</dbReference>
<dbReference type="Pfam" id="PF12775">
    <property type="entry name" value="AAA_7"/>
    <property type="match status" value="1"/>
</dbReference>
<sequence length="263" mass="30528">MSTPREELLKTTIYTGPHKVNSRSDNSNFVPTNSFLNLKKAFIKLKKSKGKIVHVLGAPGTGKSANIYHALKETGLETYEVSSTLPSVNTSPSQVFEILITDLKKNTGSKTKKEAYLKLKEYDVVLFADKFHDQHLLQDDLIGFSLWTRNNTFWPLIFYFICIKEYIQFHKEFQNMNLVFQTAWRLQLRGKKYDIFTDLGWLSRILVKLLTYLFCVVEISYSRAETINIIKSHLKDINQKKIDDALHKFGCRPRLILEYLEPP</sequence>
<dbReference type="SUPFAM" id="SSF52540">
    <property type="entry name" value="P-loop containing nucleoside triphosphate hydrolases"/>
    <property type="match status" value="1"/>
</dbReference>
<dbReference type="Proteomes" id="UP000681041">
    <property type="component" value="Chromosome"/>
</dbReference>
<dbReference type="AlphaFoldDB" id="A0A8T8K6G9"/>
<dbReference type="GeneID" id="64821277"/>
<accession>A0A8T8K6G9</accession>
<organism evidence="1 2">
    <name type="scientific">Methanobacterium alkalithermotolerans</name>
    <dbReference type="NCBI Taxonomy" id="2731220"/>
    <lineage>
        <taxon>Archaea</taxon>
        <taxon>Methanobacteriati</taxon>
        <taxon>Methanobacteriota</taxon>
        <taxon>Methanomada group</taxon>
        <taxon>Methanobacteria</taxon>
        <taxon>Methanobacteriales</taxon>
        <taxon>Methanobacteriaceae</taxon>
        <taxon>Methanobacterium</taxon>
    </lineage>
</organism>
<dbReference type="Gene3D" id="3.40.50.300">
    <property type="entry name" value="P-loop containing nucleotide triphosphate hydrolases"/>
    <property type="match status" value="1"/>
</dbReference>
<evidence type="ECO:0008006" key="3">
    <source>
        <dbReference type="Google" id="ProtNLM"/>
    </source>
</evidence>
<keyword evidence="2" id="KW-1185">Reference proteome</keyword>
<evidence type="ECO:0000313" key="2">
    <source>
        <dbReference type="Proteomes" id="UP000681041"/>
    </source>
</evidence>
<dbReference type="EMBL" id="CP058560">
    <property type="protein sequence ID" value="QUH24228.1"/>
    <property type="molecule type" value="Genomic_DNA"/>
</dbReference>
<proteinExistence type="predicted"/>
<evidence type="ECO:0000313" key="1">
    <source>
        <dbReference type="EMBL" id="QUH24228.1"/>
    </source>
</evidence>
<protein>
    <recommendedName>
        <fullName evidence="3">ATP-binding protein</fullName>
    </recommendedName>
</protein>
<reference evidence="1" key="1">
    <citation type="submission" date="2020-07" db="EMBL/GenBank/DDBJ databases">
        <title>Methanobacterium. sp. MethCan genome.</title>
        <authorList>
            <person name="Postec A."/>
            <person name="Quemeneur M."/>
        </authorList>
    </citation>
    <scope>NUCLEOTIDE SEQUENCE</scope>
    <source>
        <strain evidence="1">MethCAN</strain>
    </source>
</reference>
<dbReference type="OrthoDB" id="67618at2157"/>
<dbReference type="InterPro" id="IPR027417">
    <property type="entry name" value="P-loop_NTPase"/>
</dbReference>
<name>A0A8T8K6G9_9EURY</name>
<dbReference type="KEGG" id="meme:HYG87_10890"/>
<gene>
    <name evidence="1" type="ORF">HYG87_10890</name>
</gene>